<dbReference type="STRING" id="1498499.EP47_07525"/>
<feature type="coiled-coil region" evidence="1">
    <location>
        <begin position="66"/>
        <end position="97"/>
    </location>
</feature>
<organism evidence="2 3">
    <name type="scientific">Legionella norrlandica</name>
    <dbReference type="NCBI Taxonomy" id="1498499"/>
    <lineage>
        <taxon>Bacteria</taxon>
        <taxon>Pseudomonadati</taxon>
        <taxon>Pseudomonadota</taxon>
        <taxon>Gammaproteobacteria</taxon>
        <taxon>Legionellales</taxon>
        <taxon>Legionellaceae</taxon>
        <taxon>Legionella</taxon>
    </lineage>
</organism>
<proteinExistence type="predicted"/>
<accession>A0A0A2SPP4</accession>
<gene>
    <name evidence="2" type="ORF">EP47_07525</name>
</gene>
<dbReference type="EMBL" id="JNCF01000025">
    <property type="protein sequence ID" value="KGP63105.1"/>
    <property type="molecule type" value="Genomic_DNA"/>
</dbReference>
<sequence length="131" mass="15247">MPAFQKGQDPVSELTQFKKYMEDQIAKAKRSSSLMVQLRCLEDAHAEHFVKMGSLTTIYKGGNQIVDNLKVQIRTLYEEMMNLKDKYNEEIQKQNKSKQDASFNPKFFALGNIKADDSELLDWDEEFSLTW</sequence>
<dbReference type="AlphaFoldDB" id="A0A0A2SPP4"/>
<evidence type="ECO:0000313" key="3">
    <source>
        <dbReference type="Proteomes" id="UP000054422"/>
    </source>
</evidence>
<name>A0A0A2SPP4_9GAMM</name>
<comment type="caution">
    <text evidence="2">The sequence shown here is derived from an EMBL/GenBank/DDBJ whole genome shotgun (WGS) entry which is preliminary data.</text>
</comment>
<keyword evidence="3" id="KW-1185">Reference proteome</keyword>
<evidence type="ECO:0000256" key="1">
    <source>
        <dbReference type="SAM" id="Coils"/>
    </source>
</evidence>
<evidence type="ECO:0000313" key="2">
    <source>
        <dbReference type="EMBL" id="KGP63105.1"/>
    </source>
</evidence>
<dbReference type="RefSeq" id="WP_035889725.1">
    <property type="nucleotide sequence ID" value="NZ_JNCF01000025.1"/>
</dbReference>
<reference evidence="2 3" key="1">
    <citation type="submission" date="2014-05" db="EMBL/GenBank/DDBJ databases">
        <authorList>
            <person name="Rizzardi K."/>
            <person name="Winiecka-Krusnell J."/>
            <person name="Ramliden M."/>
            <person name="Alm E."/>
            <person name="Andersson S."/>
            <person name="Byfors S."/>
        </authorList>
    </citation>
    <scope>NUCLEOTIDE SEQUENCE [LARGE SCALE GENOMIC DNA]</scope>
    <source>
        <strain evidence="2 3">LEGN</strain>
    </source>
</reference>
<dbReference type="Proteomes" id="UP000054422">
    <property type="component" value="Unassembled WGS sequence"/>
</dbReference>
<keyword evidence="1" id="KW-0175">Coiled coil</keyword>
<protein>
    <submittedName>
        <fullName evidence="2">Uncharacterized protein</fullName>
    </submittedName>
</protein>